<dbReference type="AlphaFoldDB" id="A0A512ALS2"/>
<accession>A0A512ALS2</accession>
<proteinExistence type="predicted"/>
<comment type="caution">
    <text evidence="1">The sequence shown here is derived from an EMBL/GenBank/DDBJ whole genome shotgun (WGS) entry which is preliminary data.</text>
</comment>
<gene>
    <name evidence="1" type="ORF">NSE01_24090</name>
</gene>
<evidence type="ECO:0000313" key="2">
    <source>
        <dbReference type="Proteomes" id="UP000321464"/>
    </source>
</evidence>
<sequence length="74" mass="8422">MRSLGNQIDYDALTASVGQFDFDWLFDMQARITKLSESLPESLRLLREQLDFSLGDPAMLTHSVPQIRPAQQNP</sequence>
<keyword evidence="2" id="KW-1185">Reference proteome</keyword>
<dbReference type="Proteomes" id="UP000321464">
    <property type="component" value="Unassembled WGS sequence"/>
</dbReference>
<protein>
    <submittedName>
        <fullName evidence="1">Uncharacterized protein</fullName>
    </submittedName>
</protein>
<organism evidence="1 2">
    <name type="scientific">Novosphingobium sediminis</name>
    <dbReference type="NCBI Taxonomy" id="707214"/>
    <lineage>
        <taxon>Bacteria</taxon>
        <taxon>Pseudomonadati</taxon>
        <taxon>Pseudomonadota</taxon>
        <taxon>Alphaproteobacteria</taxon>
        <taxon>Sphingomonadales</taxon>
        <taxon>Sphingomonadaceae</taxon>
        <taxon>Novosphingobium</taxon>
    </lineage>
</organism>
<reference evidence="1 2" key="1">
    <citation type="submission" date="2019-07" db="EMBL/GenBank/DDBJ databases">
        <title>Whole genome shotgun sequence of Novosphingobium sediminis NBRC 106119.</title>
        <authorList>
            <person name="Hosoyama A."/>
            <person name="Uohara A."/>
            <person name="Ohji S."/>
            <person name="Ichikawa N."/>
        </authorList>
    </citation>
    <scope>NUCLEOTIDE SEQUENCE [LARGE SCALE GENOMIC DNA]</scope>
    <source>
        <strain evidence="1 2">NBRC 106119</strain>
    </source>
</reference>
<name>A0A512ALS2_9SPHN</name>
<dbReference type="EMBL" id="BJYR01000016">
    <property type="protein sequence ID" value="GEO00577.1"/>
    <property type="molecule type" value="Genomic_DNA"/>
</dbReference>
<evidence type="ECO:0000313" key="1">
    <source>
        <dbReference type="EMBL" id="GEO00577.1"/>
    </source>
</evidence>